<accession>A0A848GLT2</accession>
<protein>
    <recommendedName>
        <fullName evidence="2">Tail specific protease domain-containing protein</fullName>
    </recommendedName>
</protein>
<evidence type="ECO:0000313" key="3">
    <source>
        <dbReference type="EMBL" id="NML39565.1"/>
    </source>
</evidence>
<sequence>MPKILLFLSFTLATHALFAQKALTKKYSSDECHCVIDNAAGVLETSQPGVYRYHSKAEFKRYLDSVKATVKGPMTELELYRKLKPLVTRIGCLHTDLITGVNYKGWLDRSPNLLPFQLYCEGSRAFVVKNYSADKSIAPGDEILAINGRSMPDVLKLLLPTIPADGYNQTMKYLALYHMFPSWYRSIIEVADTFALTVKHNSTEKVCVVPAAKKKDIAQDGFLEEFSYPKQLAFKVTGNTGFLTIHTFANSVIKKGDQRFKEFIDKTFEELQAKGIPNLVVDLRYNTGGSDVNAAYFSGFFFDEPYRYWDRIEVTDKIAKKIKGVVRIWYRKPVQQDSAWLWQKGKTVKDFDFFEVQQPSPNHYKGNVYVLINGFCMSSCADVTSVLSCHKKAVFIGEETGGGYQGNNSGLMPGVNLRPTKMVLTVPLQEYFTAVDPKVNFGRGTMPDYPVKMTVDDIVKGEDKPMEVAMELINGQSKQHDTVVMSSRTFIPAR</sequence>
<evidence type="ECO:0000313" key="4">
    <source>
        <dbReference type="Proteomes" id="UP000583266"/>
    </source>
</evidence>
<reference evidence="3 4" key="1">
    <citation type="submission" date="2020-04" db="EMBL/GenBank/DDBJ databases">
        <title>Chitinophaga sp. G-6-1-13 sp. nov., isolated from soil.</title>
        <authorList>
            <person name="Dahal R.H."/>
            <person name="Chaudhary D.K."/>
        </authorList>
    </citation>
    <scope>NUCLEOTIDE SEQUENCE [LARGE SCALE GENOMIC DNA]</scope>
    <source>
        <strain evidence="3 4">G-6-1-13</strain>
    </source>
</reference>
<evidence type="ECO:0000259" key="2">
    <source>
        <dbReference type="Pfam" id="PF03572"/>
    </source>
</evidence>
<dbReference type="RefSeq" id="WP_169226630.1">
    <property type="nucleotide sequence ID" value="NZ_JABBGC010000002.1"/>
</dbReference>
<organism evidence="3 4">
    <name type="scientific">Chitinophaga fulva</name>
    <dbReference type="NCBI Taxonomy" id="2728842"/>
    <lineage>
        <taxon>Bacteria</taxon>
        <taxon>Pseudomonadati</taxon>
        <taxon>Bacteroidota</taxon>
        <taxon>Chitinophagia</taxon>
        <taxon>Chitinophagales</taxon>
        <taxon>Chitinophagaceae</taxon>
        <taxon>Chitinophaga</taxon>
    </lineage>
</organism>
<dbReference type="AlphaFoldDB" id="A0A848GLT2"/>
<name>A0A848GLT2_9BACT</name>
<dbReference type="Pfam" id="PF03572">
    <property type="entry name" value="Peptidase_S41"/>
    <property type="match status" value="1"/>
</dbReference>
<feature type="chain" id="PRO_5032610622" description="Tail specific protease domain-containing protein" evidence="1">
    <location>
        <begin position="22"/>
        <end position="494"/>
    </location>
</feature>
<keyword evidence="4" id="KW-1185">Reference proteome</keyword>
<dbReference type="InterPro" id="IPR005151">
    <property type="entry name" value="Tail-specific_protease"/>
</dbReference>
<keyword evidence="1" id="KW-0732">Signal</keyword>
<dbReference type="SUPFAM" id="SSF52096">
    <property type="entry name" value="ClpP/crotonase"/>
    <property type="match status" value="1"/>
</dbReference>
<dbReference type="Proteomes" id="UP000583266">
    <property type="component" value="Unassembled WGS sequence"/>
</dbReference>
<dbReference type="InterPro" id="IPR029045">
    <property type="entry name" value="ClpP/crotonase-like_dom_sf"/>
</dbReference>
<evidence type="ECO:0000256" key="1">
    <source>
        <dbReference type="SAM" id="SignalP"/>
    </source>
</evidence>
<dbReference type="PANTHER" id="PTHR32060">
    <property type="entry name" value="TAIL-SPECIFIC PROTEASE"/>
    <property type="match status" value="1"/>
</dbReference>
<proteinExistence type="predicted"/>
<gene>
    <name evidence="3" type="ORF">HHL17_20355</name>
</gene>
<dbReference type="Gene3D" id="3.90.226.10">
    <property type="entry name" value="2-enoyl-CoA Hydratase, Chain A, domain 1"/>
    <property type="match status" value="1"/>
</dbReference>
<dbReference type="PANTHER" id="PTHR32060:SF30">
    <property type="entry name" value="CARBOXY-TERMINAL PROCESSING PROTEASE CTPA"/>
    <property type="match status" value="1"/>
</dbReference>
<dbReference type="GO" id="GO:0030288">
    <property type="term" value="C:outer membrane-bounded periplasmic space"/>
    <property type="evidence" value="ECO:0007669"/>
    <property type="project" value="TreeGrafter"/>
</dbReference>
<comment type="caution">
    <text evidence="3">The sequence shown here is derived from an EMBL/GenBank/DDBJ whole genome shotgun (WGS) entry which is preliminary data.</text>
</comment>
<dbReference type="GO" id="GO:0007165">
    <property type="term" value="P:signal transduction"/>
    <property type="evidence" value="ECO:0007669"/>
    <property type="project" value="TreeGrafter"/>
</dbReference>
<dbReference type="GO" id="GO:0004175">
    <property type="term" value="F:endopeptidase activity"/>
    <property type="evidence" value="ECO:0007669"/>
    <property type="project" value="TreeGrafter"/>
</dbReference>
<feature type="signal peptide" evidence="1">
    <location>
        <begin position="1"/>
        <end position="21"/>
    </location>
</feature>
<feature type="domain" description="Tail specific protease" evidence="2">
    <location>
        <begin position="240"/>
        <end position="451"/>
    </location>
</feature>
<dbReference type="GO" id="GO:0006508">
    <property type="term" value="P:proteolysis"/>
    <property type="evidence" value="ECO:0007669"/>
    <property type="project" value="InterPro"/>
</dbReference>
<dbReference type="GO" id="GO:0008236">
    <property type="term" value="F:serine-type peptidase activity"/>
    <property type="evidence" value="ECO:0007669"/>
    <property type="project" value="InterPro"/>
</dbReference>
<dbReference type="EMBL" id="JABBGC010000002">
    <property type="protein sequence ID" value="NML39565.1"/>
    <property type="molecule type" value="Genomic_DNA"/>
</dbReference>